<sequence length="193" mass="22389">MMSTPLYPTFSPVPTKPTSNRSNKHRLYIAYYSEGRAQGDDVKYHTALILAPKNPDPRKVQTWRYHVKNIDRDGDDMWVYEGKPTMNSDQRIEAMTLLCKVDDENVSGLGLSMLLREIEVVQDERRWCSRHWVFSALQMLVERQVIPQLHMGPKSIWQNGYQFAKSVSTAKYPFSVPTCDVTGREIKSEMNWS</sequence>
<dbReference type="Pfam" id="PF21858">
    <property type="entry name" value="DUF6914"/>
    <property type="match status" value="1"/>
</dbReference>
<dbReference type="AlphaFoldDB" id="S7QC00"/>
<reference evidence="2 3" key="1">
    <citation type="journal article" date="2012" name="Science">
        <title>The Paleozoic origin of enzymatic lignin decomposition reconstructed from 31 fungal genomes.</title>
        <authorList>
            <person name="Floudas D."/>
            <person name="Binder M."/>
            <person name="Riley R."/>
            <person name="Barry K."/>
            <person name="Blanchette R.A."/>
            <person name="Henrissat B."/>
            <person name="Martinez A.T."/>
            <person name="Otillar R."/>
            <person name="Spatafora J.W."/>
            <person name="Yadav J.S."/>
            <person name="Aerts A."/>
            <person name="Benoit I."/>
            <person name="Boyd A."/>
            <person name="Carlson A."/>
            <person name="Copeland A."/>
            <person name="Coutinho P.M."/>
            <person name="de Vries R.P."/>
            <person name="Ferreira P."/>
            <person name="Findley K."/>
            <person name="Foster B."/>
            <person name="Gaskell J."/>
            <person name="Glotzer D."/>
            <person name="Gorecki P."/>
            <person name="Heitman J."/>
            <person name="Hesse C."/>
            <person name="Hori C."/>
            <person name="Igarashi K."/>
            <person name="Jurgens J.A."/>
            <person name="Kallen N."/>
            <person name="Kersten P."/>
            <person name="Kohler A."/>
            <person name="Kuees U."/>
            <person name="Kumar T.K.A."/>
            <person name="Kuo A."/>
            <person name="LaButti K."/>
            <person name="Larrondo L.F."/>
            <person name="Lindquist E."/>
            <person name="Ling A."/>
            <person name="Lombard V."/>
            <person name="Lucas S."/>
            <person name="Lundell T."/>
            <person name="Martin R."/>
            <person name="McLaughlin D.J."/>
            <person name="Morgenstern I."/>
            <person name="Morin E."/>
            <person name="Murat C."/>
            <person name="Nagy L.G."/>
            <person name="Nolan M."/>
            <person name="Ohm R.A."/>
            <person name="Patyshakuliyeva A."/>
            <person name="Rokas A."/>
            <person name="Ruiz-Duenas F.J."/>
            <person name="Sabat G."/>
            <person name="Salamov A."/>
            <person name="Samejima M."/>
            <person name="Schmutz J."/>
            <person name="Slot J.C."/>
            <person name="St John F."/>
            <person name="Stenlid J."/>
            <person name="Sun H."/>
            <person name="Sun S."/>
            <person name="Syed K."/>
            <person name="Tsang A."/>
            <person name="Wiebenga A."/>
            <person name="Young D."/>
            <person name="Pisabarro A."/>
            <person name="Eastwood D.C."/>
            <person name="Martin F."/>
            <person name="Cullen D."/>
            <person name="Grigoriev I.V."/>
            <person name="Hibbett D.S."/>
        </authorList>
    </citation>
    <scope>NUCLEOTIDE SEQUENCE [LARGE SCALE GENOMIC DNA]</scope>
    <source>
        <strain evidence="2 3">ATCC 11539</strain>
    </source>
</reference>
<dbReference type="GeneID" id="19308340"/>
<proteinExistence type="predicted"/>
<dbReference type="KEGG" id="gtr:GLOTRDRAFT_73344"/>
<organism evidence="2 3">
    <name type="scientific">Gloeophyllum trabeum (strain ATCC 11539 / FP-39264 / Madison 617)</name>
    <name type="common">Brown rot fungus</name>
    <dbReference type="NCBI Taxonomy" id="670483"/>
    <lineage>
        <taxon>Eukaryota</taxon>
        <taxon>Fungi</taxon>
        <taxon>Dikarya</taxon>
        <taxon>Basidiomycota</taxon>
        <taxon>Agaricomycotina</taxon>
        <taxon>Agaricomycetes</taxon>
        <taxon>Gloeophyllales</taxon>
        <taxon>Gloeophyllaceae</taxon>
        <taxon>Gloeophyllum</taxon>
    </lineage>
</organism>
<dbReference type="HOGENOM" id="CLU_095770_0_0_1"/>
<evidence type="ECO:0000313" key="2">
    <source>
        <dbReference type="EMBL" id="EPQ56883.1"/>
    </source>
</evidence>
<dbReference type="Proteomes" id="UP000030669">
    <property type="component" value="Unassembled WGS sequence"/>
</dbReference>
<dbReference type="InterPro" id="IPR054208">
    <property type="entry name" value="DUF6914"/>
</dbReference>
<dbReference type="EMBL" id="KB469299">
    <property type="protein sequence ID" value="EPQ56883.1"/>
    <property type="molecule type" value="Genomic_DNA"/>
</dbReference>
<accession>S7QC00</accession>
<keyword evidence="3" id="KW-1185">Reference proteome</keyword>
<feature type="region of interest" description="Disordered" evidence="1">
    <location>
        <begin position="1"/>
        <end position="21"/>
    </location>
</feature>
<name>S7QC00_GLOTA</name>
<gene>
    <name evidence="2" type="ORF">GLOTRDRAFT_73344</name>
</gene>
<dbReference type="RefSeq" id="XP_007864078.1">
    <property type="nucleotide sequence ID" value="XM_007865887.1"/>
</dbReference>
<dbReference type="OrthoDB" id="2679825at2759"/>
<dbReference type="OMA" id="MFTANKN"/>
<evidence type="ECO:0000256" key="1">
    <source>
        <dbReference type="SAM" id="MobiDB-lite"/>
    </source>
</evidence>
<dbReference type="eggNOG" id="ENOG502SF93">
    <property type="taxonomic scope" value="Eukaryota"/>
</dbReference>
<evidence type="ECO:0000313" key="3">
    <source>
        <dbReference type="Proteomes" id="UP000030669"/>
    </source>
</evidence>
<protein>
    <submittedName>
        <fullName evidence="2">Uncharacterized protein</fullName>
    </submittedName>
</protein>